<organism evidence="2 3">
    <name type="scientific">Rhodocollybia butyracea</name>
    <dbReference type="NCBI Taxonomy" id="206335"/>
    <lineage>
        <taxon>Eukaryota</taxon>
        <taxon>Fungi</taxon>
        <taxon>Dikarya</taxon>
        <taxon>Basidiomycota</taxon>
        <taxon>Agaricomycotina</taxon>
        <taxon>Agaricomycetes</taxon>
        <taxon>Agaricomycetidae</taxon>
        <taxon>Agaricales</taxon>
        <taxon>Marasmiineae</taxon>
        <taxon>Omphalotaceae</taxon>
        <taxon>Rhodocollybia</taxon>
    </lineage>
</organism>
<dbReference type="InterPro" id="IPR024983">
    <property type="entry name" value="CHAT_dom"/>
</dbReference>
<dbReference type="Gene3D" id="1.25.40.10">
    <property type="entry name" value="Tetratricopeptide repeat domain"/>
    <property type="match status" value="5"/>
</dbReference>
<dbReference type="Pfam" id="PF12770">
    <property type="entry name" value="CHAT"/>
    <property type="match status" value="1"/>
</dbReference>
<dbReference type="SUPFAM" id="SSF48452">
    <property type="entry name" value="TPR-like"/>
    <property type="match status" value="2"/>
</dbReference>
<dbReference type="InterPro" id="IPR008978">
    <property type="entry name" value="HSP20-like_chaperone"/>
</dbReference>
<dbReference type="SUPFAM" id="SSF81901">
    <property type="entry name" value="HCP-like"/>
    <property type="match status" value="1"/>
</dbReference>
<reference evidence="2" key="1">
    <citation type="submission" date="2020-11" db="EMBL/GenBank/DDBJ databases">
        <authorList>
            <consortium name="DOE Joint Genome Institute"/>
            <person name="Ahrendt S."/>
            <person name="Riley R."/>
            <person name="Andreopoulos W."/>
            <person name="Labutti K."/>
            <person name="Pangilinan J."/>
            <person name="Ruiz-Duenas F.J."/>
            <person name="Barrasa J.M."/>
            <person name="Sanchez-Garcia M."/>
            <person name="Camarero S."/>
            <person name="Miyauchi S."/>
            <person name="Serrano A."/>
            <person name="Linde D."/>
            <person name="Babiker R."/>
            <person name="Drula E."/>
            <person name="Ayuso-Fernandez I."/>
            <person name="Pacheco R."/>
            <person name="Padilla G."/>
            <person name="Ferreira P."/>
            <person name="Barriuso J."/>
            <person name="Kellner H."/>
            <person name="Castanera R."/>
            <person name="Alfaro M."/>
            <person name="Ramirez L."/>
            <person name="Pisabarro A.G."/>
            <person name="Kuo A."/>
            <person name="Tritt A."/>
            <person name="Lipzen A."/>
            <person name="He G."/>
            <person name="Yan M."/>
            <person name="Ng V."/>
            <person name="Cullen D."/>
            <person name="Martin F."/>
            <person name="Rosso M.-N."/>
            <person name="Henrissat B."/>
            <person name="Hibbett D."/>
            <person name="Martinez A.T."/>
            <person name="Grigoriev I.V."/>
        </authorList>
    </citation>
    <scope>NUCLEOTIDE SEQUENCE</scope>
    <source>
        <strain evidence="2">AH 40177</strain>
    </source>
</reference>
<evidence type="ECO:0000313" key="2">
    <source>
        <dbReference type="EMBL" id="KAF9062589.1"/>
    </source>
</evidence>
<dbReference type="InterPro" id="IPR019734">
    <property type="entry name" value="TPR_rpt"/>
</dbReference>
<keyword evidence="3" id="KW-1185">Reference proteome</keyword>
<evidence type="ECO:0000313" key="3">
    <source>
        <dbReference type="Proteomes" id="UP000772434"/>
    </source>
</evidence>
<dbReference type="PANTHER" id="PTHR19959:SF119">
    <property type="entry name" value="FUNGAL LIPASE-LIKE DOMAIN-CONTAINING PROTEIN"/>
    <property type="match status" value="1"/>
</dbReference>
<evidence type="ECO:0000259" key="1">
    <source>
        <dbReference type="Pfam" id="PF12770"/>
    </source>
</evidence>
<dbReference type="SUPFAM" id="SSF49764">
    <property type="entry name" value="HSP20-like chaperones"/>
    <property type="match status" value="1"/>
</dbReference>
<dbReference type="InterPro" id="IPR011990">
    <property type="entry name" value="TPR-like_helical_dom_sf"/>
</dbReference>
<name>A0A9P5PFY3_9AGAR</name>
<comment type="caution">
    <text evidence="2">The sequence shown here is derived from an EMBL/GenBank/DDBJ whole genome shotgun (WGS) entry which is preliminary data.</text>
</comment>
<proteinExistence type="predicted"/>
<protein>
    <submittedName>
        <fullName evidence="2">CHAT domain-containing protein</fullName>
    </submittedName>
</protein>
<dbReference type="Proteomes" id="UP000772434">
    <property type="component" value="Unassembled WGS sequence"/>
</dbReference>
<feature type="domain" description="CHAT" evidence="1">
    <location>
        <begin position="1142"/>
        <end position="1419"/>
    </location>
</feature>
<dbReference type="EMBL" id="JADNRY010000167">
    <property type="protein sequence ID" value="KAF9062589.1"/>
    <property type="molecule type" value="Genomic_DNA"/>
</dbReference>
<accession>A0A9P5PFY3</accession>
<dbReference type="Pfam" id="PF13374">
    <property type="entry name" value="TPR_10"/>
    <property type="match status" value="6"/>
</dbReference>
<gene>
    <name evidence="2" type="ORF">BDP27DRAFT_1427724</name>
</gene>
<dbReference type="OrthoDB" id="3261813at2759"/>
<dbReference type="PANTHER" id="PTHR19959">
    <property type="entry name" value="KINESIN LIGHT CHAIN"/>
    <property type="match status" value="1"/>
</dbReference>
<dbReference type="Gene3D" id="2.60.40.790">
    <property type="match status" value="1"/>
</dbReference>
<dbReference type="SMART" id="SM00028">
    <property type="entry name" value="TPR"/>
    <property type="match status" value="10"/>
</dbReference>
<sequence>MFKKDITSRYWPELSKAALPYVETDFSRWTWEGDESDDMIETGSTETINMDADLQEYQEREYAFDLDFYADVIPKVVEEHLTKQGLMITLLKKKLDSQHWPSLQREEAGRAPPYIRTEFNQWTWEGDESDDTIRASPDSYSLGGEDFFEAASELDQHGKIFYERFGRLGDTEDITEFVSCLRTVLELRPEPHPNRADSLGNLGVALYAQYEHRGDLESLKESIQCHREGLELRPTPHPNRSDSLNGFANALSQRFGQTGDPETLEESIQCYREALELRPAPHPKRSSSLINLGWTLNIRFNHMGDFKDLEESVHWNREALELCPAPHPNWSMLLNNLAVALSTRFEQQGKFENLEESIQCHREALWLRPSPHPTDLIHSQTADFENLEESIQYDREALELRPAPHPDRPDSLNNLAAALFTQFNRKGDLENLEESIQCHREALELVPAPHPSRAVSLNNLAAALSTRFDQKGDFENLEESIQCHKEALELRPAPHPYRPDVLSNLAIALSTRFEEKGGYEDLKESIQCHREALELVPAPYLYWSALLNNLANALFREFELKGDLMKLEESIQWHRQALKLRPAAHPYQHDSLNNLAAALCTRFEQKGDFENLEESIQYQREALQLRPAPHPRQSESLNSLGKTLHIQFEQKGDFENLEESIQCLKEALELRLAPHPNRPDSLNNLAISLFRQFAQKGDFEILEESIQCHREALELRPAPHPCWPLSLNNLAIALYTRFKRRGDFENLEEFIQYHRKALELFPAPHPDWSVSLNNLANALFTCFETTGDFEKLEESIASYLLPASPSDPAHIPSPSFIFTHLEAAMKAFCVAIDTLSSSSLAQFSSGLAWATNSHSSHPSALEAYEHTIALLPRLATLDLHLQACQDALRRSDGLAHNAASCTISAGSLEQAIEFLEEARGVFWSQLLHLCTPLDHLQSKAPELAKKLRGLSIALEQGSFRNVSLVVDSNQKQRMTMEQEATHFCHLNEEWDCTLEEVRNLDGFENLLLPKPFHELKRAAINRHIVILNASKYGCDGLILTEHGITHVPFPNITLENAILLGHLLQLALSLGGTYSHISDEIHLMLQPMLDEVALLPDTTHSYIPDEIHKALRSLSDQLKPKKAHFQHHLVPGTRPEIIQYILASLWFTIVHPVIETLGLQRSDSPPRIWWCPTGPFAFLPIHAAGIYDFSGNSQVETSDYMISSYTPTLSPLLAHASQLNDSFKMLAIVEPSGLDYTLEELTRIRKWVLPKHLIALRVPESPAATVEDVLSHISKASIAHFACHGTQNNEKPLESALQVLPGDDVQISKIMGLHLNASLAFLSACETATGDRKVPDETVHIAAAMLFAGFRSVVGTMWAIRDSDAPDVVDSVYRHLFKDGTTQIPDTTEAALALHLAVKKMRKETKCSFEQWVPFIHLGL</sequence>